<dbReference type="EMBL" id="JAUESC010000004">
    <property type="protein sequence ID" value="KAK0595466.1"/>
    <property type="molecule type" value="Genomic_DNA"/>
</dbReference>
<protein>
    <submittedName>
        <fullName evidence="1">Uncharacterized protein</fullName>
    </submittedName>
</protein>
<organism evidence="1 2">
    <name type="scientific">Acer saccharum</name>
    <name type="common">Sugar maple</name>
    <dbReference type="NCBI Taxonomy" id="4024"/>
    <lineage>
        <taxon>Eukaryota</taxon>
        <taxon>Viridiplantae</taxon>
        <taxon>Streptophyta</taxon>
        <taxon>Embryophyta</taxon>
        <taxon>Tracheophyta</taxon>
        <taxon>Spermatophyta</taxon>
        <taxon>Magnoliopsida</taxon>
        <taxon>eudicotyledons</taxon>
        <taxon>Gunneridae</taxon>
        <taxon>Pentapetalae</taxon>
        <taxon>rosids</taxon>
        <taxon>malvids</taxon>
        <taxon>Sapindales</taxon>
        <taxon>Sapindaceae</taxon>
        <taxon>Hippocastanoideae</taxon>
        <taxon>Acereae</taxon>
        <taxon>Acer</taxon>
    </lineage>
</organism>
<dbReference type="AlphaFoldDB" id="A0AA39VYL1"/>
<sequence length="67" mass="7708">MMFIYFWVQQTAFTSKKDYGTEDRAAQWVLSQRSLQGLMAADLEFNGRRSRSSLIAEQARRAEIASS</sequence>
<dbReference type="Proteomes" id="UP001168877">
    <property type="component" value="Unassembled WGS sequence"/>
</dbReference>
<evidence type="ECO:0000313" key="1">
    <source>
        <dbReference type="EMBL" id="KAK0595466.1"/>
    </source>
</evidence>
<proteinExistence type="predicted"/>
<name>A0AA39VYL1_ACESA</name>
<comment type="caution">
    <text evidence="1">The sequence shown here is derived from an EMBL/GenBank/DDBJ whole genome shotgun (WGS) entry which is preliminary data.</text>
</comment>
<evidence type="ECO:0000313" key="2">
    <source>
        <dbReference type="Proteomes" id="UP001168877"/>
    </source>
</evidence>
<gene>
    <name evidence="1" type="ORF">LWI29_006972</name>
</gene>
<reference evidence="1" key="2">
    <citation type="submission" date="2023-06" db="EMBL/GenBank/DDBJ databases">
        <authorList>
            <person name="Swenson N.G."/>
            <person name="Wegrzyn J.L."/>
            <person name="Mcevoy S.L."/>
        </authorList>
    </citation>
    <scope>NUCLEOTIDE SEQUENCE</scope>
    <source>
        <strain evidence="1">NS2018</strain>
        <tissue evidence="1">Leaf</tissue>
    </source>
</reference>
<reference evidence="1" key="1">
    <citation type="journal article" date="2022" name="Plant J.">
        <title>Strategies of tolerance reflected in two North American maple genomes.</title>
        <authorList>
            <person name="McEvoy S.L."/>
            <person name="Sezen U.U."/>
            <person name="Trouern-Trend A."/>
            <person name="McMahon S.M."/>
            <person name="Schaberg P.G."/>
            <person name="Yang J."/>
            <person name="Wegrzyn J.L."/>
            <person name="Swenson N.G."/>
        </authorList>
    </citation>
    <scope>NUCLEOTIDE SEQUENCE</scope>
    <source>
        <strain evidence="1">NS2018</strain>
    </source>
</reference>
<keyword evidence="2" id="KW-1185">Reference proteome</keyword>
<accession>A0AA39VYL1</accession>